<evidence type="ECO:0000313" key="3">
    <source>
        <dbReference type="EMBL" id="KAG4425994.1"/>
    </source>
</evidence>
<protein>
    <recommendedName>
        <fullName evidence="2">Heterokaryon incompatibility domain-containing protein</fullName>
    </recommendedName>
</protein>
<feature type="domain" description="Heterokaryon incompatibility" evidence="2">
    <location>
        <begin position="96"/>
        <end position="245"/>
    </location>
</feature>
<accession>A0A8H8BW74</accession>
<dbReference type="InterPro" id="IPR010730">
    <property type="entry name" value="HET"/>
</dbReference>
<dbReference type="EMBL" id="JAFJYH010000006">
    <property type="protein sequence ID" value="KAG4425994.1"/>
    <property type="molecule type" value="Genomic_DNA"/>
</dbReference>
<dbReference type="PANTHER" id="PTHR24148">
    <property type="entry name" value="ANKYRIN REPEAT DOMAIN-CONTAINING PROTEIN 39 HOMOLOG-RELATED"/>
    <property type="match status" value="1"/>
</dbReference>
<dbReference type="Proteomes" id="UP000664132">
    <property type="component" value="Unassembled WGS sequence"/>
</dbReference>
<evidence type="ECO:0000313" key="4">
    <source>
        <dbReference type="Proteomes" id="UP000664132"/>
    </source>
</evidence>
<dbReference type="Pfam" id="PF06985">
    <property type="entry name" value="HET"/>
    <property type="match status" value="1"/>
</dbReference>
<dbReference type="AlphaFoldDB" id="A0A8H8BW74"/>
<keyword evidence="4" id="KW-1185">Reference proteome</keyword>
<dbReference type="InterPro" id="IPR052895">
    <property type="entry name" value="HetReg/Transcr_Mod"/>
</dbReference>
<gene>
    <name evidence="3" type="ORF">IFR04_000938</name>
</gene>
<dbReference type="Pfam" id="PF26639">
    <property type="entry name" value="Het-6_barrel"/>
    <property type="match status" value="1"/>
</dbReference>
<evidence type="ECO:0000256" key="1">
    <source>
        <dbReference type="SAM" id="MobiDB-lite"/>
    </source>
</evidence>
<feature type="region of interest" description="Disordered" evidence="1">
    <location>
        <begin position="1"/>
        <end position="30"/>
    </location>
</feature>
<reference evidence="3" key="1">
    <citation type="submission" date="2021-02" db="EMBL/GenBank/DDBJ databases">
        <title>Genome sequence Cadophora malorum strain M34.</title>
        <authorList>
            <person name="Stefanovic E."/>
            <person name="Vu D."/>
            <person name="Scully C."/>
            <person name="Dijksterhuis J."/>
            <person name="Roader J."/>
            <person name="Houbraken J."/>
        </authorList>
    </citation>
    <scope>NUCLEOTIDE SEQUENCE</scope>
    <source>
        <strain evidence="3">M34</strain>
    </source>
</reference>
<proteinExistence type="predicted"/>
<comment type="caution">
    <text evidence="3">The sequence shown here is derived from an EMBL/GenBank/DDBJ whole genome shotgun (WGS) entry which is preliminary data.</text>
</comment>
<feature type="compositionally biased region" description="Polar residues" evidence="1">
    <location>
        <begin position="20"/>
        <end position="30"/>
    </location>
</feature>
<name>A0A8H8BW74_9HELO</name>
<dbReference type="OrthoDB" id="3553147at2759"/>
<sequence>MASVEEQQKKHFSSGLASDIQPSSPPQTQQDLTSTFLAELEDLMLHEFFTPPSKIYTYKPLPSTGSIRILTLEAGFKHSPLRGSLKQVPIDYLPHYEALSYCWGSPDKPRSIELDDGTINITESIHSALVRLRRLTKSRLIWADALCINQDDNLEKKHQILLMRQIYSSAFRTLAYLGDEADGSDLAIQLHEKIAGISFSGLPEKFATMEWLQSHGLPEYLDPAWLAWSVFWRRPWFRRAWVLQEFVLGKDTVIICGQRKINWKSFVSATEKMQEFNLLKWTTTGGDLGNGLDDAYSGAAAMLAMMAVKSGSSLSSGIAYYIRTFSESDESTLQQLDSHKCLTEKLPGLKDTIMILRKDPSLIEPTIRMLEANMGAFGLTELNDPTVHHPLINLLFIFDRCEATDPRDRLFSLLGLASDGLDEEFRPDYDESIASVARRFSQGFIKKGHGMQVLYLAGVSDDLPTWPSWVPNWTRTGVVERKVLCARTIWAPVDSNSYKAGGDHPPNIRISPDPNVLLASGSRIDRISELGMDASGITSASGDVFLLKQFFAKAEETIDPDRDPSRIYAPTGETMGEVYWLTIIANKGMNSAEAAEDYARQYEECRRFFDTHRLESLTSVEQLLSLNLYYACVVSLIVTSRVCRTAGGFVGLVPLGSRVDDLVVVFNGGAMPFVLRRSEYIEGDFRLIGGCYVHGLMRGEAVRSPKWKDEEFSLH</sequence>
<evidence type="ECO:0000259" key="2">
    <source>
        <dbReference type="Pfam" id="PF06985"/>
    </source>
</evidence>
<dbReference type="PANTHER" id="PTHR24148:SF73">
    <property type="entry name" value="HET DOMAIN PROTEIN (AFU_ORTHOLOGUE AFUA_8G01020)"/>
    <property type="match status" value="1"/>
</dbReference>
<organism evidence="3 4">
    <name type="scientific">Cadophora malorum</name>
    <dbReference type="NCBI Taxonomy" id="108018"/>
    <lineage>
        <taxon>Eukaryota</taxon>
        <taxon>Fungi</taxon>
        <taxon>Dikarya</taxon>
        <taxon>Ascomycota</taxon>
        <taxon>Pezizomycotina</taxon>
        <taxon>Leotiomycetes</taxon>
        <taxon>Helotiales</taxon>
        <taxon>Ploettnerulaceae</taxon>
        <taxon>Cadophora</taxon>
    </lineage>
</organism>